<comment type="caution">
    <text evidence="2">The sequence shown here is derived from an EMBL/GenBank/DDBJ whole genome shotgun (WGS) entry which is preliminary data.</text>
</comment>
<name>A0A0R1T793_9LACO</name>
<dbReference type="SUPFAM" id="SSF56112">
    <property type="entry name" value="Protein kinase-like (PK-like)"/>
    <property type="match status" value="1"/>
</dbReference>
<dbReference type="GO" id="GO:0016740">
    <property type="term" value="F:transferase activity"/>
    <property type="evidence" value="ECO:0007669"/>
    <property type="project" value="UniProtKB-KW"/>
</dbReference>
<evidence type="ECO:0000259" key="1">
    <source>
        <dbReference type="Pfam" id="PF01636"/>
    </source>
</evidence>
<dbReference type="STRING" id="1423740.FC36_GL001599"/>
<dbReference type="InterPro" id="IPR052077">
    <property type="entry name" value="CcrZ_PhaseVar_Mediator"/>
</dbReference>
<dbReference type="InterPro" id="IPR002575">
    <property type="entry name" value="Aminoglycoside_PTrfase"/>
</dbReference>
<feature type="domain" description="Aminoglycoside phosphotransferase" evidence="1">
    <location>
        <begin position="40"/>
        <end position="217"/>
    </location>
</feature>
<dbReference type="OrthoDB" id="3171511at2"/>
<dbReference type="EMBL" id="AZFH01000181">
    <property type="protein sequence ID" value="KRL77196.1"/>
    <property type="molecule type" value="Genomic_DNA"/>
</dbReference>
<dbReference type="Proteomes" id="UP000051048">
    <property type="component" value="Unassembled WGS sequence"/>
</dbReference>
<dbReference type="InterPro" id="IPR011009">
    <property type="entry name" value="Kinase-like_dom_sf"/>
</dbReference>
<protein>
    <submittedName>
        <fullName evidence="2">Phosphotransferase family protein</fullName>
    </submittedName>
</protein>
<dbReference type="PANTHER" id="PTHR40086">
    <property type="entry name" value="PHOSPHOTRANSFERASE YTMP-RELATED"/>
    <property type="match status" value="1"/>
</dbReference>
<dbReference type="Pfam" id="PF01636">
    <property type="entry name" value="APH"/>
    <property type="match status" value="1"/>
</dbReference>
<dbReference type="RefSeq" id="WP_023859904.1">
    <property type="nucleotide sequence ID" value="NZ_AZFH01000181.1"/>
</dbReference>
<proteinExistence type="predicted"/>
<evidence type="ECO:0000313" key="2">
    <source>
        <dbReference type="EMBL" id="KRL77196.1"/>
    </source>
</evidence>
<organism evidence="2 3">
    <name type="scientific">Ligilactobacillus equi DSM 15833 = JCM 10991</name>
    <dbReference type="NCBI Taxonomy" id="1423740"/>
    <lineage>
        <taxon>Bacteria</taxon>
        <taxon>Bacillati</taxon>
        <taxon>Bacillota</taxon>
        <taxon>Bacilli</taxon>
        <taxon>Lactobacillales</taxon>
        <taxon>Lactobacillaceae</taxon>
        <taxon>Ligilactobacillus</taxon>
    </lineage>
</organism>
<dbReference type="Gene3D" id="3.90.1200.10">
    <property type="match status" value="1"/>
</dbReference>
<reference evidence="2 3" key="1">
    <citation type="journal article" date="2015" name="Genome Announc.">
        <title>Expanding the biotechnology potential of lactobacilli through comparative genomics of 213 strains and associated genera.</title>
        <authorList>
            <person name="Sun Z."/>
            <person name="Harris H.M."/>
            <person name="McCann A."/>
            <person name="Guo C."/>
            <person name="Argimon S."/>
            <person name="Zhang W."/>
            <person name="Yang X."/>
            <person name="Jeffery I.B."/>
            <person name="Cooney J.C."/>
            <person name="Kagawa T.F."/>
            <person name="Liu W."/>
            <person name="Song Y."/>
            <person name="Salvetti E."/>
            <person name="Wrobel A."/>
            <person name="Rasinkangas P."/>
            <person name="Parkhill J."/>
            <person name="Rea M.C."/>
            <person name="O'Sullivan O."/>
            <person name="Ritari J."/>
            <person name="Douillard F.P."/>
            <person name="Paul Ross R."/>
            <person name="Yang R."/>
            <person name="Briner A.E."/>
            <person name="Felis G.E."/>
            <person name="de Vos W.M."/>
            <person name="Barrangou R."/>
            <person name="Klaenhammer T.R."/>
            <person name="Caufield P.W."/>
            <person name="Cui Y."/>
            <person name="Zhang H."/>
            <person name="O'Toole P.W."/>
        </authorList>
    </citation>
    <scope>NUCLEOTIDE SEQUENCE [LARGE SCALE GENOMIC DNA]</scope>
    <source>
        <strain evidence="2 3">DSM 15833</strain>
    </source>
</reference>
<sequence>MVFTLGKDWQVEPIAGDTGTAFMGTNKEEKLFLKQNTSPFLAALAIEEITPRLVWAKRLVSGDTITAQEWKNGRSLHKSEMTQKSVAELLHRIHHLPVLKKILGQIGGKTVTPFELLNQYFRGLNPQLRSHPLLKDVANRLRSKQPNFARSNYEVCHGDLNHKNWLLSDHNQLYLVDWESALIADPALDLSMLMYHYVPRENWQEWLTSYYALGGEELPPDLEARVHWYVLMRLLLNVKDAYERGRFHEMNQDIIKLSQVLNEQSLL</sequence>
<dbReference type="PANTHER" id="PTHR40086:SF1">
    <property type="entry name" value="CELL CYCLE REGULATOR CCRZ"/>
    <property type="match status" value="1"/>
</dbReference>
<dbReference type="PATRIC" id="fig|1423740.3.peg.1727"/>
<keyword evidence="2" id="KW-0808">Transferase</keyword>
<evidence type="ECO:0000313" key="3">
    <source>
        <dbReference type="Proteomes" id="UP000051048"/>
    </source>
</evidence>
<gene>
    <name evidence="2" type="ORF">FC36_GL001599</name>
</gene>
<accession>A0A0R1T793</accession>
<dbReference type="AlphaFoldDB" id="A0A0R1T793"/>